<feature type="domain" description="HTH marR-type" evidence="4">
    <location>
        <begin position="9"/>
        <end position="150"/>
    </location>
</feature>
<dbReference type="EMBL" id="CP014223">
    <property type="protein sequence ID" value="AMJ42524.1"/>
    <property type="molecule type" value="Genomic_DNA"/>
</dbReference>
<organism evidence="6 8">
    <name type="scientific">Anaerotignum propionicum DSM 1682</name>
    <dbReference type="NCBI Taxonomy" id="991789"/>
    <lineage>
        <taxon>Bacteria</taxon>
        <taxon>Bacillati</taxon>
        <taxon>Bacillota</taxon>
        <taxon>Clostridia</taxon>
        <taxon>Lachnospirales</taxon>
        <taxon>Anaerotignaceae</taxon>
        <taxon>Anaerotignum</taxon>
    </lineage>
</organism>
<dbReference type="PANTHER" id="PTHR42756">
    <property type="entry name" value="TRANSCRIPTIONAL REGULATOR, MARR"/>
    <property type="match status" value="1"/>
</dbReference>
<dbReference type="Proteomes" id="UP000184204">
    <property type="component" value="Unassembled WGS sequence"/>
</dbReference>
<dbReference type="PANTHER" id="PTHR42756:SF1">
    <property type="entry name" value="TRANSCRIPTIONAL REPRESSOR OF EMRAB OPERON"/>
    <property type="match status" value="1"/>
</dbReference>
<accession>A0A0X8VCK6</accession>
<keyword evidence="2 6" id="KW-0238">DNA-binding</keyword>
<dbReference type="InterPro" id="IPR000835">
    <property type="entry name" value="HTH_MarR-typ"/>
</dbReference>
<name>A0A0X8VCK6_ANAPI</name>
<dbReference type="GO" id="GO:0003700">
    <property type="term" value="F:DNA-binding transcription factor activity"/>
    <property type="evidence" value="ECO:0007669"/>
    <property type="project" value="InterPro"/>
</dbReference>
<dbReference type="EMBL" id="FQUA01000001">
    <property type="protein sequence ID" value="SHE32434.1"/>
    <property type="molecule type" value="Genomic_DNA"/>
</dbReference>
<evidence type="ECO:0000313" key="6">
    <source>
        <dbReference type="EMBL" id="SHE32434.1"/>
    </source>
</evidence>
<keyword evidence="7" id="KW-1185">Reference proteome</keyword>
<evidence type="ECO:0000256" key="3">
    <source>
        <dbReference type="ARBA" id="ARBA00023163"/>
    </source>
</evidence>
<evidence type="ECO:0000313" key="5">
    <source>
        <dbReference type="EMBL" id="AMJ42524.1"/>
    </source>
</evidence>
<dbReference type="Proteomes" id="UP000068026">
    <property type="component" value="Chromosome"/>
</dbReference>
<evidence type="ECO:0000256" key="2">
    <source>
        <dbReference type="ARBA" id="ARBA00023125"/>
    </source>
</evidence>
<protein>
    <submittedName>
        <fullName evidence="6">DNA-binding transcriptional regulator, MarR family</fullName>
    </submittedName>
    <submittedName>
        <fullName evidence="5">MarR family protein</fullName>
    </submittedName>
</protein>
<reference evidence="6" key="4">
    <citation type="submission" date="2016-11" db="EMBL/GenBank/DDBJ databases">
        <authorList>
            <person name="Varghese N."/>
            <person name="Submissions S."/>
        </authorList>
    </citation>
    <scope>NUCLEOTIDE SEQUENCE</scope>
    <source>
        <strain evidence="6">DSM 1682</strain>
    </source>
</reference>
<dbReference type="InterPro" id="IPR036388">
    <property type="entry name" value="WH-like_DNA-bd_sf"/>
</dbReference>
<reference evidence="8" key="3">
    <citation type="submission" date="2016-11" db="EMBL/GenBank/DDBJ databases">
        <authorList>
            <person name="Jaros S."/>
            <person name="Januszkiewicz K."/>
            <person name="Wedrychowicz H."/>
        </authorList>
    </citation>
    <scope>NUCLEOTIDE SEQUENCE [LARGE SCALE GENOMIC DNA]</scope>
    <source>
        <strain evidence="8">DSM 1682</strain>
    </source>
</reference>
<dbReference type="Gene3D" id="1.10.10.10">
    <property type="entry name" value="Winged helix-like DNA-binding domain superfamily/Winged helix DNA-binding domain"/>
    <property type="match status" value="1"/>
</dbReference>
<dbReference type="InterPro" id="IPR036390">
    <property type="entry name" value="WH_DNA-bd_sf"/>
</dbReference>
<reference evidence="5 7" key="1">
    <citation type="journal article" date="2016" name="Genome Announc.">
        <title>Complete Genome Sequence of the Amino Acid-Fermenting Clostridium propionicum X2 (DSM 1682).</title>
        <authorList>
            <person name="Poehlein A."/>
            <person name="Schlien K."/>
            <person name="Chowdhury N.P."/>
            <person name="Gottschalk G."/>
            <person name="Buckel W."/>
            <person name="Daniel R."/>
        </authorList>
    </citation>
    <scope>NUCLEOTIDE SEQUENCE [LARGE SCALE GENOMIC DNA]</scope>
    <source>
        <strain evidence="5 7">X2</strain>
    </source>
</reference>
<dbReference type="SUPFAM" id="SSF46785">
    <property type="entry name" value="Winged helix' DNA-binding domain"/>
    <property type="match status" value="1"/>
</dbReference>
<keyword evidence="1" id="KW-0805">Transcription regulation</keyword>
<evidence type="ECO:0000256" key="1">
    <source>
        <dbReference type="ARBA" id="ARBA00023015"/>
    </source>
</evidence>
<dbReference type="RefSeq" id="WP_066053468.1">
    <property type="nucleotide sequence ID" value="NZ_CP014223.1"/>
</dbReference>
<sequence>MAEVSGQKIAELFFDLRVNMSFWSKLHLEQVFSINGKGEEEKLTMQQFHFLLCIRDLGLDTVSKISNSLYLSKSSASLSIAKMEEKGFIQKQSPSKDDDGRKIYLRLTEKGESALKTTENSLMGITSGYFDSFAEEKKQALCHHLKAINQLILSGGTIK</sequence>
<dbReference type="PROSITE" id="PS50995">
    <property type="entry name" value="HTH_MARR_2"/>
    <property type="match status" value="1"/>
</dbReference>
<reference evidence="7" key="2">
    <citation type="submission" date="2016-01" db="EMBL/GenBank/DDBJ databases">
        <authorList>
            <person name="Poehlein A."/>
            <person name="Schlien K."/>
            <person name="Gottschalk G."/>
            <person name="Buckel W."/>
            <person name="Daniel R."/>
        </authorList>
    </citation>
    <scope>NUCLEOTIDE SEQUENCE [LARGE SCALE GENOMIC DNA]</scope>
    <source>
        <strain evidence="7">X2</strain>
    </source>
</reference>
<dbReference type="GO" id="GO:0003677">
    <property type="term" value="F:DNA binding"/>
    <property type="evidence" value="ECO:0007669"/>
    <property type="project" value="UniProtKB-KW"/>
</dbReference>
<dbReference type="AlphaFoldDB" id="A0A0X8VCK6"/>
<keyword evidence="3" id="KW-0804">Transcription</keyword>
<dbReference type="SMART" id="SM00347">
    <property type="entry name" value="HTH_MARR"/>
    <property type="match status" value="1"/>
</dbReference>
<dbReference type="OrthoDB" id="2065338at2"/>
<gene>
    <name evidence="5" type="ORF">CPRO_29950</name>
    <name evidence="6" type="ORF">SAMN02745151_00393</name>
</gene>
<evidence type="ECO:0000259" key="4">
    <source>
        <dbReference type="PROSITE" id="PS50995"/>
    </source>
</evidence>
<evidence type="ECO:0000313" key="7">
    <source>
        <dbReference type="Proteomes" id="UP000068026"/>
    </source>
</evidence>
<evidence type="ECO:0000313" key="8">
    <source>
        <dbReference type="Proteomes" id="UP000184204"/>
    </source>
</evidence>
<dbReference type="KEGG" id="cpro:CPRO_29950"/>
<proteinExistence type="predicted"/>
<dbReference type="Pfam" id="PF01047">
    <property type="entry name" value="MarR"/>
    <property type="match status" value="1"/>
</dbReference>